<evidence type="ECO:0008006" key="4">
    <source>
        <dbReference type="Google" id="ProtNLM"/>
    </source>
</evidence>
<keyword evidence="3" id="KW-1185">Reference proteome</keyword>
<reference evidence="2 3" key="1">
    <citation type="submission" date="2016-10" db="EMBL/GenBank/DDBJ databases">
        <authorList>
            <person name="Varghese N."/>
            <person name="Submissions S."/>
        </authorList>
    </citation>
    <scope>NUCLEOTIDE SEQUENCE [LARGE SCALE GENOMIC DNA]</scope>
    <source>
        <strain evidence="2 3">DSM 18839</strain>
    </source>
</reference>
<accession>A0A8G2BFF2</accession>
<feature type="compositionally biased region" description="Polar residues" evidence="1">
    <location>
        <begin position="44"/>
        <end position="54"/>
    </location>
</feature>
<evidence type="ECO:0000313" key="3">
    <source>
        <dbReference type="Proteomes" id="UP000198615"/>
    </source>
</evidence>
<dbReference type="AlphaFoldDB" id="A0A8G2BFF2"/>
<dbReference type="PROSITE" id="PS51257">
    <property type="entry name" value="PROKAR_LIPOPROTEIN"/>
    <property type="match status" value="1"/>
</dbReference>
<dbReference type="Proteomes" id="UP000198615">
    <property type="component" value="Unassembled WGS sequence"/>
</dbReference>
<dbReference type="EMBL" id="FNBW01000003">
    <property type="protein sequence ID" value="SDF38179.1"/>
    <property type="molecule type" value="Genomic_DNA"/>
</dbReference>
<feature type="compositionally biased region" description="Basic and acidic residues" evidence="1">
    <location>
        <begin position="25"/>
        <end position="37"/>
    </location>
</feature>
<comment type="caution">
    <text evidence="2">The sequence shown here is derived from an EMBL/GenBank/DDBJ whole genome shotgun (WGS) entry which is preliminary data.</text>
</comment>
<dbReference type="RefSeq" id="WP_156907392.1">
    <property type="nucleotide sequence ID" value="NZ_FNBW01000003.1"/>
</dbReference>
<organism evidence="2 3">
    <name type="scientific">Thalassobaculum litoreum DSM 18839</name>
    <dbReference type="NCBI Taxonomy" id="1123362"/>
    <lineage>
        <taxon>Bacteria</taxon>
        <taxon>Pseudomonadati</taxon>
        <taxon>Pseudomonadota</taxon>
        <taxon>Alphaproteobacteria</taxon>
        <taxon>Rhodospirillales</taxon>
        <taxon>Thalassobaculaceae</taxon>
        <taxon>Thalassobaculum</taxon>
    </lineage>
</organism>
<gene>
    <name evidence="2" type="ORF">SAMN05660686_01094</name>
</gene>
<evidence type="ECO:0000313" key="2">
    <source>
        <dbReference type="EMBL" id="SDF38179.1"/>
    </source>
</evidence>
<name>A0A8G2BFF2_9PROT</name>
<sequence>MDETRRRLALTLAALALGGLAACGKRGDPSPPKDKPVLHPRNYPAQTKTKVLQE</sequence>
<protein>
    <recommendedName>
        <fullName evidence="4">Lipoprotein-attachment site-containing protein</fullName>
    </recommendedName>
</protein>
<proteinExistence type="predicted"/>
<evidence type="ECO:0000256" key="1">
    <source>
        <dbReference type="SAM" id="MobiDB-lite"/>
    </source>
</evidence>
<feature type="region of interest" description="Disordered" evidence="1">
    <location>
        <begin position="21"/>
        <end position="54"/>
    </location>
</feature>